<name>A0A3S9SV30_9FIRM</name>
<organism evidence="1 2">
    <name type="scientific">Anoxybacter fermentans</name>
    <dbReference type="NCBI Taxonomy" id="1323375"/>
    <lineage>
        <taxon>Bacteria</taxon>
        <taxon>Bacillati</taxon>
        <taxon>Bacillota</taxon>
        <taxon>Clostridia</taxon>
        <taxon>Halanaerobiales</taxon>
        <taxon>Anoxybacter</taxon>
    </lineage>
</organism>
<gene>
    <name evidence="1" type="ORF">BBF96_01435</name>
</gene>
<evidence type="ECO:0000313" key="1">
    <source>
        <dbReference type="EMBL" id="AZR72173.1"/>
    </source>
</evidence>
<sequence>MIRKFYFGGNRALDDSKNFSRSEKLAFCSLTIYIFSMNRIGKLFQYRKCKKKTVQEVGERTKINVGAVIY</sequence>
<evidence type="ECO:0000313" key="2">
    <source>
        <dbReference type="Proteomes" id="UP000267250"/>
    </source>
</evidence>
<dbReference type="AlphaFoldDB" id="A0A3S9SV30"/>
<dbReference type="Proteomes" id="UP000267250">
    <property type="component" value="Chromosome"/>
</dbReference>
<protein>
    <submittedName>
        <fullName evidence="1">Uncharacterized protein</fullName>
    </submittedName>
</protein>
<proteinExistence type="predicted"/>
<accession>A0A3S9SV30</accession>
<reference evidence="1 2" key="1">
    <citation type="submission" date="2016-07" db="EMBL/GenBank/DDBJ databases">
        <title>Genome and transcriptome analysis of iron-reducing fermentative bacteria Anoxybacter fermentans.</title>
        <authorList>
            <person name="Zeng X."/>
            <person name="Shao Z."/>
        </authorList>
    </citation>
    <scope>NUCLEOTIDE SEQUENCE [LARGE SCALE GENOMIC DNA]</scope>
    <source>
        <strain evidence="1 2">DY22613</strain>
    </source>
</reference>
<dbReference type="EMBL" id="CP016379">
    <property type="protein sequence ID" value="AZR72173.1"/>
    <property type="molecule type" value="Genomic_DNA"/>
</dbReference>
<keyword evidence="2" id="KW-1185">Reference proteome</keyword>
<dbReference type="KEGG" id="aft:BBF96_01435"/>